<evidence type="ECO:0000256" key="1">
    <source>
        <dbReference type="SAM" id="MobiDB-lite"/>
    </source>
</evidence>
<name>A0A8S9XEC4_APOLU</name>
<dbReference type="AlphaFoldDB" id="A0A8S9XEC4"/>
<gene>
    <name evidence="2" type="ORF">GE061_017887</name>
</gene>
<sequence>MFPKYKPPSPPPPSQHVGPNKQKEKPSVSSDAARRPMQKSPKDKQPPATSRPHFTVPARKRTFAVTTSAACEAITHGEPTRKKWNVQPIDLPKITRRANCIIRLRVERNAVITPTATLAH</sequence>
<protein>
    <submittedName>
        <fullName evidence="2">Uncharacterized protein</fullName>
    </submittedName>
</protein>
<comment type="caution">
    <text evidence="2">The sequence shown here is derived from an EMBL/GenBank/DDBJ whole genome shotgun (WGS) entry which is preliminary data.</text>
</comment>
<keyword evidence="3" id="KW-1185">Reference proteome</keyword>
<dbReference type="EMBL" id="WIXP02000008">
    <property type="protein sequence ID" value="KAF6206651.1"/>
    <property type="molecule type" value="Genomic_DNA"/>
</dbReference>
<evidence type="ECO:0000313" key="2">
    <source>
        <dbReference type="EMBL" id="KAF6206651.1"/>
    </source>
</evidence>
<dbReference type="Proteomes" id="UP000466442">
    <property type="component" value="Unassembled WGS sequence"/>
</dbReference>
<proteinExistence type="predicted"/>
<organism evidence="2 3">
    <name type="scientific">Apolygus lucorum</name>
    <name type="common">Small green plant bug</name>
    <name type="synonym">Lygocoris lucorum</name>
    <dbReference type="NCBI Taxonomy" id="248454"/>
    <lineage>
        <taxon>Eukaryota</taxon>
        <taxon>Metazoa</taxon>
        <taxon>Ecdysozoa</taxon>
        <taxon>Arthropoda</taxon>
        <taxon>Hexapoda</taxon>
        <taxon>Insecta</taxon>
        <taxon>Pterygota</taxon>
        <taxon>Neoptera</taxon>
        <taxon>Paraneoptera</taxon>
        <taxon>Hemiptera</taxon>
        <taxon>Heteroptera</taxon>
        <taxon>Panheteroptera</taxon>
        <taxon>Cimicomorpha</taxon>
        <taxon>Miridae</taxon>
        <taxon>Mirini</taxon>
        <taxon>Apolygus</taxon>
    </lineage>
</organism>
<feature type="region of interest" description="Disordered" evidence="1">
    <location>
        <begin position="1"/>
        <end position="57"/>
    </location>
</feature>
<evidence type="ECO:0000313" key="3">
    <source>
        <dbReference type="Proteomes" id="UP000466442"/>
    </source>
</evidence>
<feature type="compositionally biased region" description="Pro residues" evidence="1">
    <location>
        <begin position="1"/>
        <end position="14"/>
    </location>
</feature>
<accession>A0A8S9XEC4</accession>
<reference evidence="2" key="1">
    <citation type="journal article" date="2021" name="Mol. Ecol. Resour.">
        <title>Apolygus lucorum genome provides insights into omnivorousness and mesophyll feeding.</title>
        <authorList>
            <person name="Liu Y."/>
            <person name="Liu H."/>
            <person name="Wang H."/>
            <person name="Huang T."/>
            <person name="Liu B."/>
            <person name="Yang B."/>
            <person name="Yin L."/>
            <person name="Li B."/>
            <person name="Zhang Y."/>
            <person name="Zhang S."/>
            <person name="Jiang F."/>
            <person name="Zhang X."/>
            <person name="Ren Y."/>
            <person name="Wang B."/>
            <person name="Wang S."/>
            <person name="Lu Y."/>
            <person name="Wu K."/>
            <person name="Fan W."/>
            <person name="Wang G."/>
        </authorList>
    </citation>
    <scope>NUCLEOTIDE SEQUENCE</scope>
    <source>
        <strain evidence="2">12Hb</strain>
    </source>
</reference>